<feature type="compositionally biased region" description="Polar residues" evidence="1">
    <location>
        <begin position="130"/>
        <end position="185"/>
    </location>
</feature>
<proteinExistence type="predicted"/>
<protein>
    <submittedName>
        <fullName evidence="2">Uncharacterized protein</fullName>
    </submittedName>
</protein>
<dbReference type="AlphaFoldDB" id="A0AAV5LE47"/>
<comment type="caution">
    <text evidence="2">The sequence shown here is derived from an EMBL/GenBank/DDBJ whole genome shotgun (WGS) entry which is preliminary data.</text>
</comment>
<gene>
    <name evidence="2" type="ORF">SLEP1_g43633</name>
</gene>
<evidence type="ECO:0000313" key="3">
    <source>
        <dbReference type="Proteomes" id="UP001054252"/>
    </source>
</evidence>
<feature type="compositionally biased region" description="Basic and acidic residues" evidence="1">
    <location>
        <begin position="37"/>
        <end position="55"/>
    </location>
</feature>
<dbReference type="Proteomes" id="UP001054252">
    <property type="component" value="Unassembled WGS sequence"/>
</dbReference>
<reference evidence="2 3" key="1">
    <citation type="journal article" date="2021" name="Commun. Biol.">
        <title>The genome of Shorea leprosula (Dipterocarpaceae) highlights the ecological relevance of drought in aseasonal tropical rainforests.</title>
        <authorList>
            <person name="Ng K.K.S."/>
            <person name="Kobayashi M.J."/>
            <person name="Fawcett J.A."/>
            <person name="Hatakeyama M."/>
            <person name="Paape T."/>
            <person name="Ng C.H."/>
            <person name="Ang C.C."/>
            <person name="Tnah L.H."/>
            <person name="Lee C.T."/>
            <person name="Nishiyama T."/>
            <person name="Sese J."/>
            <person name="O'Brien M.J."/>
            <person name="Copetti D."/>
            <person name="Mohd Noor M.I."/>
            <person name="Ong R.C."/>
            <person name="Putra M."/>
            <person name="Sireger I.Z."/>
            <person name="Indrioko S."/>
            <person name="Kosugi Y."/>
            <person name="Izuno A."/>
            <person name="Isagi Y."/>
            <person name="Lee S.L."/>
            <person name="Shimizu K.K."/>
        </authorList>
    </citation>
    <scope>NUCLEOTIDE SEQUENCE [LARGE SCALE GENOMIC DNA]</scope>
    <source>
        <strain evidence="2">214</strain>
    </source>
</reference>
<accession>A0AAV5LE47</accession>
<keyword evidence="3" id="KW-1185">Reference proteome</keyword>
<evidence type="ECO:0000256" key="1">
    <source>
        <dbReference type="SAM" id="MobiDB-lite"/>
    </source>
</evidence>
<name>A0AAV5LE47_9ROSI</name>
<dbReference type="EMBL" id="BPVZ01000110">
    <property type="protein sequence ID" value="GKV35355.1"/>
    <property type="molecule type" value="Genomic_DNA"/>
</dbReference>
<organism evidence="2 3">
    <name type="scientific">Rubroshorea leprosula</name>
    <dbReference type="NCBI Taxonomy" id="152421"/>
    <lineage>
        <taxon>Eukaryota</taxon>
        <taxon>Viridiplantae</taxon>
        <taxon>Streptophyta</taxon>
        <taxon>Embryophyta</taxon>
        <taxon>Tracheophyta</taxon>
        <taxon>Spermatophyta</taxon>
        <taxon>Magnoliopsida</taxon>
        <taxon>eudicotyledons</taxon>
        <taxon>Gunneridae</taxon>
        <taxon>Pentapetalae</taxon>
        <taxon>rosids</taxon>
        <taxon>malvids</taxon>
        <taxon>Malvales</taxon>
        <taxon>Dipterocarpaceae</taxon>
        <taxon>Rubroshorea</taxon>
    </lineage>
</organism>
<evidence type="ECO:0000313" key="2">
    <source>
        <dbReference type="EMBL" id="GKV35355.1"/>
    </source>
</evidence>
<feature type="compositionally biased region" description="Low complexity" evidence="1">
    <location>
        <begin position="204"/>
        <end position="236"/>
    </location>
</feature>
<feature type="region of interest" description="Disordered" evidence="1">
    <location>
        <begin position="35"/>
        <end position="80"/>
    </location>
</feature>
<feature type="region of interest" description="Disordered" evidence="1">
    <location>
        <begin position="124"/>
        <end position="240"/>
    </location>
</feature>
<sequence>MASLRQFQHLLEFDYSLLMGVLMLHMFDCTQVPSDIPAKDNQSESKDKDDSDDHGSSSSKMISFELSNGNPYGPHVPTTMDDDQFVEYQLDDLTGFPCSAEDEERMFMQAVLESLKDLDMQRLQTEEQDVATSSSESLQKDYVNSMNGSSSTTEQQSPSNSESTSTAVELQAPETASTPIINSPKMTPEHITHDSSVLSDGPASDQSTTESGSTSSSARSDTLASIQSSSDSDLSANTKATLTVERNPTNNIMDGLMRRWDLNFFRNGR</sequence>